<proteinExistence type="inferred from homology"/>
<dbReference type="InterPro" id="IPR051501">
    <property type="entry name" value="eIF2B_alpha/beta/delta"/>
</dbReference>
<comment type="caution">
    <text evidence="11">The sequence shown here is derived from an EMBL/GenBank/DDBJ whole genome shotgun (WGS) entry which is preliminary data.</text>
</comment>
<dbReference type="GO" id="GO:0005829">
    <property type="term" value="C:cytosol"/>
    <property type="evidence" value="ECO:0007669"/>
    <property type="project" value="UniProtKB-SubCell"/>
</dbReference>
<dbReference type="GO" id="GO:0005851">
    <property type="term" value="C:eukaryotic translation initiation factor 2B complex"/>
    <property type="evidence" value="ECO:0007669"/>
    <property type="project" value="TreeGrafter"/>
</dbReference>
<keyword evidence="5" id="KW-0648">Protein biosynthesis</keyword>
<feature type="region of interest" description="Disordered" evidence="10">
    <location>
        <begin position="257"/>
        <end position="289"/>
    </location>
</feature>
<dbReference type="GO" id="GO:0003743">
    <property type="term" value="F:translation initiation factor activity"/>
    <property type="evidence" value="ECO:0007669"/>
    <property type="project" value="UniProtKB-KW"/>
</dbReference>
<gene>
    <name evidence="11" type="primary">GCN3_1</name>
    <name evidence="11" type="ORF">IWQ60_002910</name>
</gene>
<dbReference type="Gene3D" id="1.20.120.1070">
    <property type="entry name" value="Translation initiation factor eIF-2B, N-terminal domain"/>
    <property type="match status" value="1"/>
</dbReference>
<dbReference type="PANTHER" id="PTHR45860">
    <property type="entry name" value="TRANSLATION INITIATION FACTOR EIF-2B SUBUNIT ALPHA"/>
    <property type="match status" value="1"/>
</dbReference>
<evidence type="ECO:0000256" key="4">
    <source>
        <dbReference type="ARBA" id="ARBA00022540"/>
    </source>
</evidence>
<evidence type="ECO:0000256" key="1">
    <source>
        <dbReference type="ARBA" id="ARBA00004514"/>
    </source>
</evidence>
<accession>A0A9W8ADW2</accession>
<dbReference type="InterPro" id="IPR042528">
    <property type="entry name" value="elF-2B_alpha_N"/>
</dbReference>
<dbReference type="OrthoDB" id="10249309at2759"/>
<dbReference type="InterPro" id="IPR000649">
    <property type="entry name" value="IF-2B-related"/>
</dbReference>
<keyword evidence="12" id="KW-1185">Reference proteome</keyword>
<dbReference type="Pfam" id="PF01008">
    <property type="entry name" value="IF-2B"/>
    <property type="match status" value="1"/>
</dbReference>
<dbReference type="EMBL" id="JANBPT010000117">
    <property type="protein sequence ID" value="KAJ1927447.1"/>
    <property type="molecule type" value="Genomic_DNA"/>
</dbReference>
<dbReference type="InterPro" id="IPR037171">
    <property type="entry name" value="NagB/RpiA_transferase-like"/>
</dbReference>
<comment type="subunit">
    <text evidence="8">Component of the translation initiation factor 2B (eIF2B) complex which is a heterodecamer of two sets of five different subunits: alpha, beta, gamma, delta and epsilon. Subunits alpha, beta and delta comprise a regulatory subcomplex and subunits epsilon and gamma comprise a catalytic subcomplex. Within the complex, the hexameric regulatory complex resides at the center, with the two heterodimeric catalytic subcomplexes bound on opposite sides.</text>
</comment>
<evidence type="ECO:0000313" key="11">
    <source>
        <dbReference type="EMBL" id="KAJ1927447.1"/>
    </source>
</evidence>
<organism evidence="11 12">
    <name type="scientific">Tieghemiomyces parasiticus</name>
    <dbReference type="NCBI Taxonomy" id="78921"/>
    <lineage>
        <taxon>Eukaryota</taxon>
        <taxon>Fungi</taxon>
        <taxon>Fungi incertae sedis</taxon>
        <taxon>Zoopagomycota</taxon>
        <taxon>Kickxellomycotina</taxon>
        <taxon>Dimargaritomycetes</taxon>
        <taxon>Dimargaritales</taxon>
        <taxon>Dimargaritaceae</taxon>
        <taxon>Tieghemiomyces</taxon>
    </lineage>
</organism>
<dbReference type="SUPFAM" id="SSF100950">
    <property type="entry name" value="NagB/RpiA/CoA transferase-like"/>
    <property type="match status" value="1"/>
</dbReference>
<keyword evidence="4 11" id="KW-0396">Initiation factor</keyword>
<evidence type="ECO:0000256" key="7">
    <source>
        <dbReference type="ARBA" id="ARBA00044236"/>
    </source>
</evidence>
<evidence type="ECO:0000256" key="5">
    <source>
        <dbReference type="ARBA" id="ARBA00022917"/>
    </source>
</evidence>
<dbReference type="GO" id="GO:0005085">
    <property type="term" value="F:guanyl-nucleotide exchange factor activity"/>
    <property type="evidence" value="ECO:0007669"/>
    <property type="project" value="TreeGrafter"/>
</dbReference>
<comment type="similarity">
    <text evidence="2 9">Belongs to the eIF-2B alpha/beta/delta subunits family.</text>
</comment>
<name>A0A9W8ADW2_9FUNG</name>
<evidence type="ECO:0000313" key="12">
    <source>
        <dbReference type="Proteomes" id="UP001150569"/>
    </source>
</evidence>
<protein>
    <recommendedName>
        <fullName evidence="6">Translation initiation factor eIF2B subunit alpha</fullName>
    </recommendedName>
    <alternativeName>
        <fullName evidence="7">eIF2B GDP-GTP exchange factor subunit alpha</fullName>
    </alternativeName>
</protein>
<dbReference type="Proteomes" id="UP001150569">
    <property type="component" value="Unassembled WGS sequence"/>
</dbReference>
<sequence>MPETAPIITSYRQFLAEDPDLPMPVAAVKALVEFIKGHQASTMSEFVEMVRDAAQVLKASSRNSISLAAGCDLFMQTVTRMSNADLDECRANLINRGTKFVEKAGACRESIAELGGPFIRDGSTILVHSYSRVIMALLLRAAANNQRFRVYVTESRPTNSGYRTAARLREAGVPCTVVLDGAVAYLMEKVDFVLVGAEGVVENGGLINHIGTYQLSIVAHAARKPFYAVAESYKFVRLFPLNQFDLPSHTPEVLAFDSPDDEGGQTCAGDEGMVESREPEEAVSPQSEQALIAKRNPKVDYTPPSFITLLFTDLGVLTPSGVSDELIKLYY</sequence>
<dbReference type="Gene3D" id="3.40.50.10470">
    <property type="entry name" value="Translation initiation factor eif-2b, domain 2"/>
    <property type="match status" value="1"/>
</dbReference>
<evidence type="ECO:0000256" key="9">
    <source>
        <dbReference type="RuleBase" id="RU003814"/>
    </source>
</evidence>
<evidence type="ECO:0000256" key="8">
    <source>
        <dbReference type="ARBA" id="ARBA00046432"/>
    </source>
</evidence>
<evidence type="ECO:0000256" key="6">
    <source>
        <dbReference type="ARBA" id="ARBA00044208"/>
    </source>
</evidence>
<evidence type="ECO:0000256" key="3">
    <source>
        <dbReference type="ARBA" id="ARBA00022490"/>
    </source>
</evidence>
<dbReference type="PANTHER" id="PTHR45860:SF1">
    <property type="entry name" value="TRANSLATION INITIATION FACTOR EIF-2B SUBUNIT ALPHA"/>
    <property type="match status" value="1"/>
</dbReference>
<dbReference type="AlphaFoldDB" id="A0A9W8ADW2"/>
<reference evidence="11" key="1">
    <citation type="submission" date="2022-07" db="EMBL/GenBank/DDBJ databases">
        <title>Phylogenomic reconstructions and comparative analyses of Kickxellomycotina fungi.</title>
        <authorList>
            <person name="Reynolds N.K."/>
            <person name="Stajich J.E."/>
            <person name="Barry K."/>
            <person name="Grigoriev I.V."/>
            <person name="Crous P."/>
            <person name="Smith M.E."/>
        </authorList>
    </citation>
    <scope>NUCLEOTIDE SEQUENCE</scope>
    <source>
        <strain evidence="11">RSA 861</strain>
    </source>
</reference>
<keyword evidence="3" id="KW-0963">Cytoplasm</keyword>
<evidence type="ECO:0000256" key="10">
    <source>
        <dbReference type="SAM" id="MobiDB-lite"/>
    </source>
</evidence>
<evidence type="ECO:0000256" key="2">
    <source>
        <dbReference type="ARBA" id="ARBA00007251"/>
    </source>
</evidence>
<comment type="subcellular location">
    <subcellularLocation>
        <location evidence="1">Cytoplasm</location>
        <location evidence="1">Cytosol</location>
    </subcellularLocation>
</comment>
<dbReference type="InterPro" id="IPR042529">
    <property type="entry name" value="IF_2B-like_C"/>
</dbReference>